<dbReference type="OrthoDB" id="5372824at2"/>
<dbReference type="Proteomes" id="UP000217944">
    <property type="component" value="Unassembled WGS sequence"/>
</dbReference>
<organism evidence="2 3">
    <name type="scientific">Lebetimonas natsushimae</name>
    <dbReference type="NCBI Taxonomy" id="1936991"/>
    <lineage>
        <taxon>Bacteria</taxon>
        <taxon>Pseudomonadati</taxon>
        <taxon>Campylobacterota</taxon>
        <taxon>Epsilonproteobacteria</taxon>
        <taxon>Nautiliales</taxon>
        <taxon>Nautiliaceae</taxon>
        <taxon>Lebetimonas</taxon>
    </lineage>
</organism>
<evidence type="ECO:0000313" key="3">
    <source>
        <dbReference type="Proteomes" id="UP000217944"/>
    </source>
</evidence>
<reference evidence="2 3" key="1">
    <citation type="journal article" date="2017" name="Syst. Appl. Microbiol.">
        <title>Lebetimonas natsushimae sp. nov., a novel strictly anaerobic, moderately thermophilic chemoautotroph isolated from a deep-sea hydrothermal vent polychaete nest in the Mid-Okinawa Trough.</title>
        <authorList>
            <person name="Nagata R."/>
            <person name="Takaki Y."/>
            <person name="Tame A."/>
            <person name="Nunoura T."/>
            <person name="Muto H."/>
            <person name="Mino S."/>
            <person name="Sawayama S."/>
            <person name="Takai K."/>
            <person name="Nakagawa S."/>
        </authorList>
    </citation>
    <scope>NUCLEOTIDE SEQUENCE [LARGE SCALE GENOMIC DNA]</scope>
    <source>
        <strain evidence="2 3">HS1857</strain>
    </source>
</reference>
<keyword evidence="1" id="KW-0812">Transmembrane</keyword>
<evidence type="ECO:0000256" key="1">
    <source>
        <dbReference type="SAM" id="Phobius"/>
    </source>
</evidence>
<accession>A0A292YCL1</accession>
<comment type="caution">
    <text evidence="2">The sequence shown here is derived from an EMBL/GenBank/DDBJ whole genome shotgun (WGS) entry which is preliminary data.</text>
</comment>
<evidence type="ECO:0000313" key="2">
    <source>
        <dbReference type="EMBL" id="GAX87767.1"/>
    </source>
</evidence>
<feature type="transmembrane region" description="Helical" evidence="1">
    <location>
        <begin position="96"/>
        <end position="113"/>
    </location>
</feature>
<dbReference type="GO" id="GO:0003677">
    <property type="term" value="F:DNA binding"/>
    <property type="evidence" value="ECO:0007669"/>
    <property type="project" value="InterPro"/>
</dbReference>
<dbReference type="AlphaFoldDB" id="A0A292YCL1"/>
<protein>
    <submittedName>
        <fullName evidence="2">Uncharacterized protein</fullName>
    </submittedName>
</protein>
<dbReference type="RefSeq" id="WP_096259151.1">
    <property type="nucleotide sequence ID" value="NZ_BDME01000002.1"/>
</dbReference>
<name>A0A292YCL1_9BACT</name>
<keyword evidence="1" id="KW-0472">Membrane</keyword>
<dbReference type="Gene3D" id="1.10.260.40">
    <property type="entry name" value="lambda repressor-like DNA-binding domains"/>
    <property type="match status" value="1"/>
</dbReference>
<gene>
    <name evidence="2" type="ORF">LNAT_P1064</name>
</gene>
<dbReference type="InterPro" id="IPR010982">
    <property type="entry name" value="Lambda_DNA-bd_dom_sf"/>
</dbReference>
<keyword evidence="3" id="KW-1185">Reference proteome</keyword>
<sequence length="277" mass="32561">MNADDFFELHSIEEINKKTKISPISLRFIKNKEFDKLPRVKFVGFIRLIEKKYKVDLNELIKEYEGYFHHSDDKNNKKSDNIQKNKSDKIKEKRSCLWILILIIFVLTSFLYFKFFNKNNTKDELIVEANKTTVVNNVTENGSEKNNSENNNKTNENIVGGINSSIVNNETNISNTIKYNTSSVKIEKNIIKEYNITILPNEMVWFRALNIDNNKSVEYLTSKPKILKGNYYIKFGHGNITVLYDDKNITPNTKKIVRILFKNGKYEYLKKPNEYEK</sequence>
<dbReference type="EMBL" id="BDME01000002">
    <property type="protein sequence ID" value="GAX87767.1"/>
    <property type="molecule type" value="Genomic_DNA"/>
</dbReference>
<proteinExistence type="predicted"/>
<keyword evidence="1" id="KW-1133">Transmembrane helix</keyword>